<reference evidence="1" key="1">
    <citation type="journal article" date="2023" name="Plant J.">
        <title>Genome sequences and population genomics provide insights into the demographic history, inbreeding, and mutation load of two 'living fossil' tree species of Dipteronia.</title>
        <authorList>
            <person name="Feng Y."/>
            <person name="Comes H.P."/>
            <person name="Chen J."/>
            <person name="Zhu S."/>
            <person name="Lu R."/>
            <person name="Zhang X."/>
            <person name="Li P."/>
            <person name="Qiu J."/>
            <person name="Olsen K.M."/>
            <person name="Qiu Y."/>
        </authorList>
    </citation>
    <scope>NUCLEOTIDE SEQUENCE</scope>
    <source>
        <strain evidence="1">KIB01</strain>
    </source>
</reference>
<dbReference type="PANTHER" id="PTHR31973">
    <property type="entry name" value="POLYPROTEIN, PUTATIVE-RELATED"/>
    <property type="match status" value="1"/>
</dbReference>
<evidence type="ECO:0000313" key="2">
    <source>
        <dbReference type="Proteomes" id="UP001280121"/>
    </source>
</evidence>
<organism evidence="1 2">
    <name type="scientific">Dipteronia dyeriana</name>
    <dbReference type="NCBI Taxonomy" id="168575"/>
    <lineage>
        <taxon>Eukaryota</taxon>
        <taxon>Viridiplantae</taxon>
        <taxon>Streptophyta</taxon>
        <taxon>Embryophyta</taxon>
        <taxon>Tracheophyta</taxon>
        <taxon>Spermatophyta</taxon>
        <taxon>Magnoliopsida</taxon>
        <taxon>eudicotyledons</taxon>
        <taxon>Gunneridae</taxon>
        <taxon>Pentapetalae</taxon>
        <taxon>rosids</taxon>
        <taxon>malvids</taxon>
        <taxon>Sapindales</taxon>
        <taxon>Sapindaceae</taxon>
        <taxon>Hippocastanoideae</taxon>
        <taxon>Acereae</taxon>
        <taxon>Dipteronia</taxon>
    </lineage>
</organism>
<comment type="caution">
    <text evidence="1">The sequence shown here is derived from an EMBL/GenBank/DDBJ whole genome shotgun (WGS) entry which is preliminary data.</text>
</comment>
<evidence type="ECO:0000313" key="1">
    <source>
        <dbReference type="EMBL" id="KAK2649265.1"/>
    </source>
</evidence>
<dbReference type="PANTHER" id="PTHR31973:SF187">
    <property type="entry name" value="MUTATOR TRANSPOSASE MUDRA PROTEIN"/>
    <property type="match status" value="1"/>
</dbReference>
<keyword evidence="2" id="KW-1185">Reference proteome</keyword>
<accession>A0AAD9U7B7</accession>
<dbReference type="Proteomes" id="UP001280121">
    <property type="component" value="Unassembled WGS sequence"/>
</dbReference>
<sequence length="129" mass="14772">MAGEIIEGSLSTQSIKLWDYAEELKKTNPGSTVVINIELGPGDKNKFKRIYISFNACKKGITFMTDRQKGLIESIGDIWPNCEHSFYVRHIYANFKKKFKDDKIRGKCGRQQDQPHLMTSKSVCHKSKT</sequence>
<protein>
    <recommendedName>
        <fullName evidence="3">MULE transposase domain-containing protein</fullName>
    </recommendedName>
</protein>
<proteinExistence type="predicted"/>
<name>A0AAD9U7B7_9ROSI</name>
<gene>
    <name evidence="1" type="ORF">Ddye_016754</name>
</gene>
<dbReference type="EMBL" id="JANJYI010000005">
    <property type="protein sequence ID" value="KAK2649265.1"/>
    <property type="molecule type" value="Genomic_DNA"/>
</dbReference>
<dbReference type="AlphaFoldDB" id="A0AAD9U7B7"/>
<evidence type="ECO:0008006" key="3">
    <source>
        <dbReference type="Google" id="ProtNLM"/>
    </source>
</evidence>